<evidence type="ECO:0000313" key="2">
    <source>
        <dbReference type="EMBL" id="KAJ9613175.1"/>
    </source>
</evidence>
<dbReference type="InterPro" id="IPR023631">
    <property type="entry name" value="Amidase_dom"/>
</dbReference>
<dbReference type="PANTHER" id="PTHR42678">
    <property type="entry name" value="AMIDASE"/>
    <property type="match status" value="1"/>
</dbReference>
<keyword evidence="3" id="KW-1185">Reference proteome</keyword>
<evidence type="ECO:0000259" key="1">
    <source>
        <dbReference type="Pfam" id="PF01425"/>
    </source>
</evidence>
<dbReference type="Gene3D" id="3.90.1300.10">
    <property type="entry name" value="Amidase signature (AS) domain"/>
    <property type="match status" value="1"/>
</dbReference>
<evidence type="ECO:0000313" key="3">
    <source>
        <dbReference type="Proteomes" id="UP001172673"/>
    </source>
</evidence>
<organism evidence="2 3">
    <name type="scientific">Cladophialophora chaetospira</name>
    <dbReference type="NCBI Taxonomy" id="386627"/>
    <lineage>
        <taxon>Eukaryota</taxon>
        <taxon>Fungi</taxon>
        <taxon>Dikarya</taxon>
        <taxon>Ascomycota</taxon>
        <taxon>Pezizomycotina</taxon>
        <taxon>Eurotiomycetes</taxon>
        <taxon>Chaetothyriomycetidae</taxon>
        <taxon>Chaetothyriales</taxon>
        <taxon>Herpotrichiellaceae</taxon>
        <taxon>Cladophialophora</taxon>
    </lineage>
</organism>
<dbReference type="Proteomes" id="UP001172673">
    <property type="component" value="Unassembled WGS sequence"/>
</dbReference>
<comment type="caution">
    <text evidence="2">The sequence shown here is derived from an EMBL/GenBank/DDBJ whole genome shotgun (WGS) entry which is preliminary data.</text>
</comment>
<feature type="domain" description="Amidase" evidence="1">
    <location>
        <begin position="29"/>
        <end position="357"/>
    </location>
</feature>
<protein>
    <recommendedName>
        <fullName evidence="1">Amidase domain-containing protein</fullName>
    </recommendedName>
</protein>
<reference evidence="2" key="1">
    <citation type="submission" date="2022-10" db="EMBL/GenBank/DDBJ databases">
        <title>Culturing micro-colonial fungi from biological soil crusts in the Mojave desert and describing Neophaeococcomyces mojavensis, and introducing the new genera and species Taxawa tesnikishii.</title>
        <authorList>
            <person name="Kurbessoian T."/>
            <person name="Stajich J.E."/>
        </authorList>
    </citation>
    <scope>NUCLEOTIDE SEQUENCE</scope>
    <source>
        <strain evidence="2">TK_41</strain>
    </source>
</reference>
<accession>A0AA39CLZ2</accession>
<dbReference type="InterPro" id="IPR036928">
    <property type="entry name" value="AS_sf"/>
</dbReference>
<dbReference type="SUPFAM" id="SSF75304">
    <property type="entry name" value="Amidase signature (AS) enzymes"/>
    <property type="match status" value="1"/>
</dbReference>
<dbReference type="Pfam" id="PF01425">
    <property type="entry name" value="Amidase"/>
    <property type="match status" value="1"/>
</dbReference>
<dbReference type="NCBIfam" id="NF005127">
    <property type="entry name" value="PRK06565.1"/>
    <property type="match status" value="1"/>
</dbReference>
<proteinExistence type="predicted"/>
<dbReference type="EMBL" id="JAPDRK010000004">
    <property type="protein sequence ID" value="KAJ9613175.1"/>
    <property type="molecule type" value="Genomic_DNA"/>
</dbReference>
<dbReference type="AlphaFoldDB" id="A0AA39CLZ2"/>
<name>A0AA39CLZ2_9EURO</name>
<sequence length="713" mass="77172">MPRNESIVDASVADLLTALSSGRLTSVDLVAKYLLRISAYDCRNTALNSIPLINENVFEEAAAADDRGVAGNAHGLLEGIPFTVKDSYKVGGMTVASGSEAFKNLVANEDAFAVEALRQAGAVLLGRTNMCPMAYGGMLRGVYGRAESPYNKDYLAAAFGSGSSNGSGVSVAASLTAFGMGEETVSSGRSPASNNALVAYTPSRGLISIRGNWPLYPTCDVVVPHTRTVSDLFALLDVLTKQDSRTTGDFWRDQPFIELPPSPFSDVSRHSDVARNTRYLEGKRIAIPQTFLKQQNGGPYISEAIEPLWRQAKADLEAAGASVVIVPGLPVLNTYEQMLRSPATDKGSSEDLPYLPDNWNATERGLLIAHAWEDFLQNNRDPHIQSLTQVDSTHIFPHMPRDNVQVKYTEPANAVQWARLAGYVADRAASTRPEKSAIYDVPHLEDAIRALEQIRVRFFEDWMSTHDYDFVAFPAAGDVARADADVDDQSARHAWTDGVKYSHGNRALRHLGIPSVTVPMGLLSGSNMPMGLTFLSRAYDDVNLLQAGYAYEQNSNRRAVPPLTPALASDGIPRDTKLSSAPRPKLLVSMCQATSARGGKLTVSVKGTGSTALILGDAFDPKLEIYIDGQKVPASTISIEALSTNNESQAISEFFCEYQTSAPPAQDSRNQVVGKIARDSTMVMILVRNGEQGRPSGFLKLLHQASRTAPRET</sequence>
<gene>
    <name evidence="2" type="ORF">H2200_003116</name>
</gene>
<dbReference type="PANTHER" id="PTHR42678:SF11">
    <property type="entry name" value="AMIDASE FAMILY PROTEIN"/>
    <property type="match status" value="1"/>
</dbReference>